<feature type="region of interest" description="Disordered" evidence="1">
    <location>
        <begin position="1"/>
        <end position="148"/>
    </location>
</feature>
<reference evidence="2" key="1">
    <citation type="submission" date="2021-01" db="EMBL/GenBank/DDBJ databases">
        <authorList>
            <person name="Corre E."/>
            <person name="Pelletier E."/>
            <person name="Niang G."/>
            <person name="Scheremetjew M."/>
            <person name="Finn R."/>
            <person name="Kale V."/>
            <person name="Holt S."/>
            <person name="Cochrane G."/>
            <person name="Meng A."/>
            <person name="Brown T."/>
            <person name="Cohen L."/>
        </authorList>
    </citation>
    <scope>NUCLEOTIDE SEQUENCE</scope>
    <source>
        <strain evidence="2">Isolate 1302-5</strain>
    </source>
</reference>
<feature type="compositionally biased region" description="Pro residues" evidence="1">
    <location>
        <begin position="84"/>
        <end position="100"/>
    </location>
</feature>
<feature type="compositionally biased region" description="Low complexity" evidence="1">
    <location>
        <begin position="1"/>
        <end position="19"/>
    </location>
</feature>
<sequence length="148" mass="15920">MTKEAPAATAQLDATAMEAPESPAGLERRKHVTPEHAPPATPFRDRSAQLKQAKKQRQGTPGRKTQIDYGWKEIGAAVSGATLPLPPTEPDPKTNPPTSPVPTRKFFGPLAPNNGGIEDDASNERNPPRQLFREEAKEHDDTKAPGGS</sequence>
<dbReference type="AlphaFoldDB" id="A0A7S4JCS2"/>
<accession>A0A7S4JCS2</accession>
<evidence type="ECO:0000313" key="2">
    <source>
        <dbReference type="EMBL" id="CAE2259514.1"/>
    </source>
</evidence>
<gene>
    <name evidence="2" type="ORF">OAUR00152_LOCUS25998</name>
</gene>
<evidence type="ECO:0000256" key="1">
    <source>
        <dbReference type="SAM" id="MobiDB-lite"/>
    </source>
</evidence>
<feature type="compositionally biased region" description="Basic and acidic residues" evidence="1">
    <location>
        <begin position="122"/>
        <end position="148"/>
    </location>
</feature>
<protein>
    <submittedName>
        <fullName evidence="2">Uncharacterized protein</fullName>
    </submittedName>
</protein>
<organism evidence="2">
    <name type="scientific">Odontella aurita</name>
    <dbReference type="NCBI Taxonomy" id="265563"/>
    <lineage>
        <taxon>Eukaryota</taxon>
        <taxon>Sar</taxon>
        <taxon>Stramenopiles</taxon>
        <taxon>Ochrophyta</taxon>
        <taxon>Bacillariophyta</taxon>
        <taxon>Mediophyceae</taxon>
        <taxon>Biddulphiophycidae</taxon>
        <taxon>Eupodiscales</taxon>
        <taxon>Odontellaceae</taxon>
        <taxon>Odontella</taxon>
    </lineage>
</organism>
<name>A0A7S4JCS2_9STRA</name>
<dbReference type="EMBL" id="HBKQ01037643">
    <property type="protein sequence ID" value="CAE2259514.1"/>
    <property type="molecule type" value="Transcribed_RNA"/>
</dbReference>
<proteinExistence type="predicted"/>